<feature type="transmembrane region" description="Helical" evidence="9">
    <location>
        <begin position="531"/>
        <end position="555"/>
    </location>
</feature>
<comment type="similarity">
    <text evidence="2 9">Belongs to the CN hydrolase family. Apolipoprotein N-acyltransferase subfamily.</text>
</comment>
<feature type="transmembrane region" description="Helical" evidence="9">
    <location>
        <begin position="64"/>
        <end position="97"/>
    </location>
</feature>
<evidence type="ECO:0000313" key="13">
    <source>
        <dbReference type="Proteomes" id="UP001221411"/>
    </source>
</evidence>
<evidence type="ECO:0000313" key="12">
    <source>
        <dbReference type="EMBL" id="MDC0745548.1"/>
    </source>
</evidence>
<dbReference type="Pfam" id="PF20154">
    <property type="entry name" value="LNT_N"/>
    <property type="match status" value="1"/>
</dbReference>
<feature type="transmembrane region" description="Helical" evidence="9">
    <location>
        <begin position="133"/>
        <end position="154"/>
    </location>
</feature>
<dbReference type="Gene3D" id="3.60.110.10">
    <property type="entry name" value="Carbon-nitrogen hydrolase"/>
    <property type="match status" value="1"/>
</dbReference>
<keyword evidence="7 9" id="KW-0472">Membrane</keyword>
<protein>
    <recommendedName>
        <fullName evidence="9">Apolipoprotein N-acyltransferase</fullName>
        <shortName evidence="9">ALP N-acyltransferase</shortName>
        <ecNumber evidence="9">2.3.1.269</ecNumber>
    </recommendedName>
</protein>
<proteinExistence type="inferred from homology"/>
<feature type="transmembrane region" description="Helical" evidence="9">
    <location>
        <begin position="216"/>
        <end position="234"/>
    </location>
</feature>
<comment type="caution">
    <text evidence="12">The sequence shown here is derived from an EMBL/GenBank/DDBJ whole genome shotgun (WGS) entry which is preliminary data.</text>
</comment>
<name>A0ABT5EWH1_9BACT</name>
<dbReference type="Proteomes" id="UP001221411">
    <property type="component" value="Unassembled WGS sequence"/>
</dbReference>
<evidence type="ECO:0000256" key="8">
    <source>
        <dbReference type="ARBA" id="ARBA00023315"/>
    </source>
</evidence>
<keyword evidence="13" id="KW-1185">Reference proteome</keyword>
<comment type="subcellular location">
    <subcellularLocation>
        <location evidence="1 9">Cell membrane</location>
        <topology evidence="1 9">Multi-pass membrane protein</topology>
    </subcellularLocation>
</comment>
<reference evidence="12 13" key="1">
    <citation type="submission" date="2022-11" db="EMBL/GenBank/DDBJ databases">
        <title>Minimal conservation of predation-associated metabolite biosynthetic gene clusters underscores biosynthetic potential of Myxococcota including descriptions for ten novel species: Archangium lansinium sp. nov., Myxococcus landrumus sp. nov., Nannocystis bai.</title>
        <authorList>
            <person name="Ahearne A."/>
            <person name="Stevens C."/>
            <person name="Dowd S."/>
        </authorList>
    </citation>
    <scope>NUCLEOTIDE SEQUENCE [LARGE SCALE GENOMIC DNA]</scope>
    <source>
        <strain evidence="12 13">RJM3</strain>
    </source>
</reference>
<evidence type="ECO:0000256" key="3">
    <source>
        <dbReference type="ARBA" id="ARBA00022475"/>
    </source>
</evidence>
<feature type="domain" description="CN hydrolase" evidence="11">
    <location>
        <begin position="278"/>
        <end position="527"/>
    </location>
</feature>
<dbReference type="Pfam" id="PF00795">
    <property type="entry name" value="CN_hydrolase"/>
    <property type="match status" value="1"/>
</dbReference>
<sequence>MSEGEATQDPSAEDVAKGAEADEAKALEGEAKGAAKKAKGKAKAASKDAAKAWNPTGALPARQAYALAVVSGLLYFLGFPGIDIWPLSLVALVPLIVAMRGQPVRRAAGLGWTAGFTMTMTGFYWLMEMLKVFSGFPVPLCMLFMAILCAYQGGRIALAGWLYGRAETRGWPAPLVFALAFAASELVFPLLFPWYYGASVHNAPVLMQVADLGGPILVGLVLVCANLGLAEIIVAWRKREKANHRIVAIGIAVPLLAAGYGFLRVRTIGQTMAEAKKVRIGIVQGNMGLFDRKNAYQVYVNRTKELAKSKEVDLVVWSEGAVPAPRVVSEASYKDEVQKSLTKQLGVPTIVGSVLRTPPSTPGGRMTYFNTALMAGDEGKILGRYDKQYLLAFGEYLPFGDMFPILYKWSPNSGQFTPGTSLDALPWGEHKIGALICYEDILPSFVQKLVKHSDPDLLVNLTNDAWFGDSTEPWIHLALAKLRAVEHRRFLVRATNSGVSAIVDATGRVVAHGGTFREETIIGEGRFMRAWTLYGAIGDVPWYLATAAIVAMGIWSRPKRAAAAKAA</sequence>
<comment type="function">
    <text evidence="9">Catalyzes the phospholipid dependent N-acylation of the N-terminal cysteine of apolipoprotein, the last step in lipoprotein maturation.</text>
</comment>
<evidence type="ECO:0000256" key="1">
    <source>
        <dbReference type="ARBA" id="ARBA00004651"/>
    </source>
</evidence>
<evidence type="ECO:0000256" key="7">
    <source>
        <dbReference type="ARBA" id="ARBA00023136"/>
    </source>
</evidence>
<evidence type="ECO:0000256" key="4">
    <source>
        <dbReference type="ARBA" id="ARBA00022679"/>
    </source>
</evidence>
<accession>A0ABT5EWH1</accession>
<evidence type="ECO:0000256" key="5">
    <source>
        <dbReference type="ARBA" id="ARBA00022692"/>
    </source>
</evidence>
<feature type="transmembrane region" description="Helical" evidence="9">
    <location>
        <begin position="109"/>
        <end position="127"/>
    </location>
</feature>
<dbReference type="SUPFAM" id="SSF56317">
    <property type="entry name" value="Carbon-nitrogen hydrolase"/>
    <property type="match status" value="1"/>
</dbReference>
<evidence type="ECO:0000256" key="9">
    <source>
        <dbReference type="HAMAP-Rule" id="MF_01148"/>
    </source>
</evidence>
<dbReference type="InterPro" id="IPR004563">
    <property type="entry name" value="Apolipo_AcylTrfase"/>
</dbReference>
<dbReference type="EC" id="2.3.1.269" evidence="9"/>
<dbReference type="HAMAP" id="MF_01148">
    <property type="entry name" value="Lnt"/>
    <property type="match status" value="1"/>
</dbReference>
<evidence type="ECO:0000256" key="10">
    <source>
        <dbReference type="SAM" id="MobiDB-lite"/>
    </source>
</evidence>
<evidence type="ECO:0000259" key="11">
    <source>
        <dbReference type="PROSITE" id="PS50263"/>
    </source>
</evidence>
<dbReference type="InterPro" id="IPR003010">
    <property type="entry name" value="C-N_Hydrolase"/>
</dbReference>
<keyword evidence="3 9" id="KW-1003">Cell membrane</keyword>
<dbReference type="CDD" id="cd07571">
    <property type="entry name" value="ALP_N-acyl_transferase"/>
    <property type="match status" value="1"/>
</dbReference>
<keyword evidence="6 9" id="KW-1133">Transmembrane helix</keyword>
<dbReference type="PANTHER" id="PTHR38686">
    <property type="entry name" value="APOLIPOPROTEIN N-ACYLTRANSFERASE"/>
    <property type="match status" value="1"/>
</dbReference>
<organism evidence="12 13">
    <name type="scientific">Polyangium mundeleinium</name>
    <dbReference type="NCBI Taxonomy" id="2995306"/>
    <lineage>
        <taxon>Bacteria</taxon>
        <taxon>Pseudomonadati</taxon>
        <taxon>Myxococcota</taxon>
        <taxon>Polyangia</taxon>
        <taxon>Polyangiales</taxon>
        <taxon>Polyangiaceae</taxon>
        <taxon>Polyangium</taxon>
    </lineage>
</organism>
<feature type="transmembrane region" description="Helical" evidence="9">
    <location>
        <begin position="175"/>
        <end position="196"/>
    </location>
</feature>
<feature type="transmembrane region" description="Helical" evidence="9">
    <location>
        <begin position="246"/>
        <end position="263"/>
    </location>
</feature>
<dbReference type="InterPro" id="IPR045378">
    <property type="entry name" value="LNT_N"/>
</dbReference>
<dbReference type="EMBL" id="JAQNDO010000001">
    <property type="protein sequence ID" value="MDC0745548.1"/>
    <property type="molecule type" value="Genomic_DNA"/>
</dbReference>
<keyword evidence="5 9" id="KW-0812">Transmembrane</keyword>
<keyword evidence="8 9" id="KW-0012">Acyltransferase</keyword>
<comment type="pathway">
    <text evidence="9">Protein modification; lipoprotein biosynthesis (N-acyl transfer).</text>
</comment>
<evidence type="ECO:0000256" key="6">
    <source>
        <dbReference type="ARBA" id="ARBA00022989"/>
    </source>
</evidence>
<dbReference type="PROSITE" id="PS50263">
    <property type="entry name" value="CN_HYDROLASE"/>
    <property type="match status" value="1"/>
</dbReference>
<dbReference type="PANTHER" id="PTHR38686:SF1">
    <property type="entry name" value="APOLIPOPROTEIN N-ACYLTRANSFERASE"/>
    <property type="match status" value="1"/>
</dbReference>
<dbReference type="NCBIfam" id="TIGR00546">
    <property type="entry name" value="lnt"/>
    <property type="match status" value="1"/>
</dbReference>
<dbReference type="RefSeq" id="WP_271923181.1">
    <property type="nucleotide sequence ID" value="NZ_JAQNDO010000001.1"/>
</dbReference>
<feature type="compositionally biased region" description="Basic and acidic residues" evidence="10">
    <location>
        <begin position="14"/>
        <end position="33"/>
    </location>
</feature>
<keyword evidence="4 9" id="KW-0808">Transferase</keyword>
<dbReference type="InterPro" id="IPR036526">
    <property type="entry name" value="C-N_Hydrolase_sf"/>
</dbReference>
<gene>
    <name evidence="9 12" type="primary">lnt</name>
    <name evidence="12" type="ORF">POL67_29715</name>
</gene>
<evidence type="ECO:0000256" key="2">
    <source>
        <dbReference type="ARBA" id="ARBA00010065"/>
    </source>
</evidence>
<comment type="catalytic activity">
    <reaction evidence="9">
        <text>N-terminal S-1,2-diacyl-sn-glyceryl-L-cysteinyl-[lipoprotein] + a glycerophospholipid = N-acyl-S-1,2-diacyl-sn-glyceryl-L-cysteinyl-[lipoprotein] + a 2-acyl-sn-glycero-3-phospholipid + H(+)</text>
        <dbReference type="Rhea" id="RHEA:48228"/>
        <dbReference type="Rhea" id="RHEA-COMP:14681"/>
        <dbReference type="Rhea" id="RHEA-COMP:14684"/>
        <dbReference type="ChEBI" id="CHEBI:15378"/>
        <dbReference type="ChEBI" id="CHEBI:136912"/>
        <dbReference type="ChEBI" id="CHEBI:140656"/>
        <dbReference type="ChEBI" id="CHEBI:140657"/>
        <dbReference type="ChEBI" id="CHEBI:140660"/>
        <dbReference type="EC" id="2.3.1.269"/>
    </reaction>
</comment>
<feature type="region of interest" description="Disordered" evidence="10">
    <location>
        <begin position="1"/>
        <end position="35"/>
    </location>
</feature>